<organism evidence="1 2">
    <name type="scientific">Mesonia algae</name>
    <dbReference type="NCBI Taxonomy" id="213248"/>
    <lineage>
        <taxon>Bacteria</taxon>
        <taxon>Pseudomonadati</taxon>
        <taxon>Bacteroidota</taxon>
        <taxon>Flavobacteriia</taxon>
        <taxon>Flavobacteriales</taxon>
        <taxon>Flavobacteriaceae</taxon>
        <taxon>Mesonia</taxon>
    </lineage>
</organism>
<keyword evidence="2" id="KW-1185">Reference proteome</keyword>
<reference evidence="1 2" key="1">
    <citation type="submission" date="2018-06" db="EMBL/GenBank/DDBJ databases">
        <title>Genomic Encyclopedia of Archaeal and Bacterial Type Strains, Phase II (KMG-II): from individual species to whole genera.</title>
        <authorList>
            <person name="Goeker M."/>
        </authorList>
    </citation>
    <scope>NUCLEOTIDE SEQUENCE [LARGE SCALE GENOMIC DNA]</scope>
    <source>
        <strain evidence="1 2">DSM 15361</strain>
    </source>
</reference>
<protein>
    <submittedName>
        <fullName evidence="1">Uncharacterized protein</fullName>
    </submittedName>
</protein>
<dbReference type="Proteomes" id="UP000249542">
    <property type="component" value="Unassembled WGS sequence"/>
</dbReference>
<evidence type="ECO:0000313" key="2">
    <source>
        <dbReference type="Proteomes" id="UP000249542"/>
    </source>
</evidence>
<evidence type="ECO:0000313" key="1">
    <source>
        <dbReference type="EMBL" id="PZW38618.1"/>
    </source>
</evidence>
<name>A0A2W7HX30_9FLAO</name>
<comment type="caution">
    <text evidence="1">The sequence shown here is derived from an EMBL/GenBank/DDBJ whole genome shotgun (WGS) entry which is preliminary data.</text>
</comment>
<gene>
    <name evidence="1" type="ORF">LX95_02640</name>
</gene>
<dbReference type="EMBL" id="QKYV01000008">
    <property type="protein sequence ID" value="PZW38618.1"/>
    <property type="molecule type" value="Genomic_DNA"/>
</dbReference>
<sequence length="268" mass="30704">MMMNKKILIIFLLTLFGWNGFSQTMKTLNDFKYVVIPLQYKMSKEDNEFLLNSTTKYLLKQEGFTTYMEVEKFPKDLVFNQCLALYADLESVTTRYFSLNTKVVLKLKDCYGNVIFQTAEGESKKKNVEEAYKESLLKTFTSFSGVNYEYNGSLNQNIKQDKQQDITGDFSDDKNNYEKPDALASLVENSFSYEGTIFTLKKIEAGYLLLNANGDKEAFINETPTGNILYNSERLNGSLIISSNGDLEVEYFNTKSGKVEKAIFKKQP</sequence>
<dbReference type="AlphaFoldDB" id="A0A2W7HX30"/>
<proteinExistence type="predicted"/>
<accession>A0A2W7HX30</accession>